<proteinExistence type="predicted"/>
<accession>A0A0V1BY43</accession>
<name>A0A0V1BY43_TRISP</name>
<organism evidence="1 2">
    <name type="scientific">Trichinella spiralis</name>
    <name type="common">Trichina worm</name>
    <dbReference type="NCBI Taxonomy" id="6334"/>
    <lineage>
        <taxon>Eukaryota</taxon>
        <taxon>Metazoa</taxon>
        <taxon>Ecdysozoa</taxon>
        <taxon>Nematoda</taxon>
        <taxon>Enoplea</taxon>
        <taxon>Dorylaimia</taxon>
        <taxon>Trichinellida</taxon>
        <taxon>Trichinellidae</taxon>
        <taxon>Trichinella</taxon>
    </lineage>
</organism>
<reference evidence="1 2" key="1">
    <citation type="submission" date="2015-01" db="EMBL/GenBank/DDBJ databases">
        <title>Evolution of Trichinella species and genotypes.</title>
        <authorList>
            <person name="Korhonen P.K."/>
            <person name="Edoardo P."/>
            <person name="Giuseppe L.R."/>
            <person name="Gasser R.B."/>
        </authorList>
    </citation>
    <scope>NUCLEOTIDE SEQUENCE [LARGE SCALE GENOMIC DNA]</scope>
    <source>
        <strain evidence="1">ISS3</strain>
    </source>
</reference>
<dbReference type="AlphaFoldDB" id="A0A0V1BY43"/>
<sequence length="125" mass="13759">MAVNLVAADEMVLCSVKEVEANPPPLLSPSSLGEDVCQPPSADWNLDDVSNENDQSLAAAAAGFVEELVDGFSIVCFERLDLMQVPFLEFILDPCHNGDCFWRPTVLLFAHSQAPNKQKQQQQQQ</sequence>
<dbReference type="OrthoDB" id="10343579at2759"/>
<protein>
    <submittedName>
        <fullName evidence="1">Uncharacterized protein</fullName>
    </submittedName>
</protein>
<gene>
    <name evidence="1" type="ORF">T01_15169</name>
</gene>
<evidence type="ECO:0000313" key="1">
    <source>
        <dbReference type="EMBL" id="KRY41347.1"/>
    </source>
</evidence>
<dbReference type="Proteomes" id="UP000054776">
    <property type="component" value="Unassembled WGS sequence"/>
</dbReference>
<dbReference type="InParanoid" id="A0A0V1BY43"/>
<keyword evidence="2" id="KW-1185">Reference proteome</keyword>
<comment type="caution">
    <text evidence="1">The sequence shown here is derived from an EMBL/GenBank/DDBJ whole genome shotgun (WGS) entry which is preliminary data.</text>
</comment>
<dbReference type="EMBL" id="JYDH01000008">
    <property type="protein sequence ID" value="KRY41347.1"/>
    <property type="molecule type" value="Genomic_DNA"/>
</dbReference>
<evidence type="ECO:0000313" key="2">
    <source>
        <dbReference type="Proteomes" id="UP000054776"/>
    </source>
</evidence>